<evidence type="ECO:0000256" key="3">
    <source>
        <dbReference type="ARBA" id="ARBA00022448"/>
    </source>
</evidence>
<feature type="transmembrane region" description="Helical" evidence="10">
    <location>
        <begin position="12"/>
        <end position="36"/>
    </location>
</feature>
<dbReference type="AlphaFoldDB" id="A0A166B6J8"/>
<sequence>MAGLFQNIRVYFLAITVYWGIVLFGYDTGIAGGVVAQQAFKDEFLGLNATKAHADSVSQNVVSVLQAGAFFGALGSIPITSALGRKFTLLAFSLLFSLVLPVRSRRTDQRRRSARCSARVIVLFIFARASTLRRDVLRRHPSTFHFTSSFRGRRDPFHSTLARAALTDLHPLLSQILQTVAGNGRGLGYIYGGRVIAGLGVGAISAVAPTYVSECAPKDVRGRITGLFQIMVAIGVMLSYFTNYGVSAHIPEGPKVWRIAFGLQLVPAGIMCIGLLFCKESPRWLASKNRNELALKNLAYMRRLPVDHEAVRLELAEIEASIEEEREARAGLGWREAFTGKGNWPRFLIAFVIFVLQQFSGQNTVNYYAPQIFQAIGYTGTTPSLLASGVYGVVKVVATSIFIFVGVESLGRVWSLRISGLGMGTFFFMIGAILKTHPPAANPTGPTPAASQAMAGLLYIYVCFYSMGWGPVPWVYVSDIFPTRTRSYGLGFASATQWLFNFTVSQISLTIKNKLGWKLFMLFATINIGGMVTFTFFIPETKGRSLEEMDVIFGTVTREKREQDILRAERALDHTGAGAGASHFAVGDHTPEKEGSEKQLEHV</sequence>
<feature type="transmembrane region" description="Helical" evidence="10">
    <location>
        <begin position="454"/>
        <end position="476"/>
    </location>
</feature>
<dbReference type="Gene3D" id="1.20.1250.20">
    <property type="entry name" value="MFS general substrate transporter like domains"/>
    <property type="match status" value="2"/>
</dbReference>
<feature type="transmembrane region" description="Helical" evidence="10">
    <location>
        <begin position="57"/>
        <end position="77"/>
    </location>
</feature>
<dbReference type="InterPro" id="IPR020846">
    <property type="entry name" value="MFS_dom"/>
</dbReference>
<dbReference type="PANTHER" id="PTHR48022">
    <property type="entry name" value="PLASTIDIC GLUCOSE TRANSPORTER 4"/>
    <property type="match status" value="1"/>
</dbReference>
<name>A0A166B6J8_EXIGL</name>
<evidence type="ECO:0000256" key="6">
    <source>
        <dbReference type="ARBA" id="ARBA00023136"/>
    </source>
</evidence>
<comment type="catalytic activity">
    <reaction evidence="7">
        <text>myo-inositol(out) + H(+)(out) = myo-inositol(in) + H(+)(in)</text>
        <dbReference type="Rhea" id="RHEA:60364"/>
        <dbReference type="ChEBI" id="CHEBI:15378"/>
        <dbReference type="ChEBI" id="CHEBI:17268"/>
    </reaction>
</comment>
<evidence type="ECO:0000256" key="1">
    <source>
        <dbReference type="ARBA" id="ARBA00004141"/>
    </source>
</evidence>
<keyword evidence="3 8" id="KW-0813">Transport</keyword>
<dbReference type="InterPro" id="IPR036259">
    <property type="entry name" value="MFS_trans_sf"/>
</dbReference>
<dbReference type="EMBL" id="KV425920">
    <property type="protein sequence ID" value="KZV98299.1"/>
    <property type="molecule type" value="Genomic_DNA"/>
</dbReference>
<dbReference type="InterPro" id="IPR050360">
    <property type="entry name" value="MFS_Sugar_Transporters"/>
</dbReference>
<dbReference type="PANTHER" id="PTHR48022:SF23">
    <property type="entry name" value="MAJOR FACILITATOR SUPERFAMILY (MFS) PROFILE DOMAIN-CONTAINING PROTEIN"/>
    <property type="match status" value="1"/>
</dbReference>
<dbReference type="InParanoid" id="A0A166B6J8"/>
<organism evidence="12 13">
    <name type="scientific">Exidia glandulosa HHB12029</name>
    <dbReference type="NCBI Taxonomy" id="1314781"/>
    <lineage>
        <taxon>Eukaryota</taxon>
        <taxon>Fungi</taxon>
        <taxon>Dikarya</taxon>
        <taxon>Basidiomycota</taxon>
        <taxon>Agaricomycotina</taxon>
        <taxon>Agaricomycetes</taxon>
        <taxon>Auriculariales</taxon>
        <taxon>Exidiaceae</taxon>
        <taxon>Exidia</taxon>
    </lineage>
</organism>
<feature type="transmembrane region" description="Helical" evidence="10">
    <location>
        <begin position="385"/>
        <end position="407"/>
    </location>
</feature>
<feature type="transmembrane region" description="Helical" evidence="10">
    <location>
        <begin position="224"/>
        <end position="244"/>
    </location>
</feature>
<evidence type="ECO:0000259" key="11">
    <source>
        <dbReference type="PROSITE" id="PS50850"/>
    </source>
</evidence>
<dbReference type="InterPro" id="IPR003663">
    <property type="entry name" value="Sugar/inositol_transpt"/>
</dbReference>
<protein>
    <submittedName>
        <fullName evidence="12">General substrate transporter</fullName>
    </submittedName>
</protein>
<dbReference type="PROSITE" id="PS50850">
    <property type="entry name" value="MFS"/>
    <property type="match status" value="1"/>
</dbReference>
<comment type="similarity">
    <text evidence="2 8">Belongs to the major facilitator superfamily. Sugar transporter (TC 2.A.1.1) family.</text>
</comment>
<dbReference type="PRINTS" id="PR00171">
    <property type="entry name" value="SUGRTRNSPORT"/>
</dbReference>
<evidence type="ECO:0000313" key="13">
    <source>
        <dbReference type="Proteomes" id="UP000077266"/>
    </source>
</evidence>
<dbReference type="NCBIfam" id="TIGR00879">
    <property type="entry name" value="SP"/>
    <property type="match status" value="1"/>
</dbReference>
<dbReference type="PROSITE" id="PS00217">
    <property type="entry name" value="SUGAR_TRANSPORT_2"/>
    <property type="match status" value="1"/>
</dbReference>
<evidence type="ECO:0000256" key="7">
    <source>
        <dbReference type="ARBA" id="ARBA00049119"/>
    </source>
</evidence>
<dbReference type="STRING" id="1314781.A0A166B6J8"/>
<evidence type="ECO:0000313" key="12">
    <source>
        <dbReference type="EMBL" id="KZV98299.1"/>
    </source>
</evidence>
<evidence type="ECO:0000256" key="10">
    <source>
        <dbReference type="SAM" id="Phobius"/>
    </source>
</evidence>
<evidence type="ECO:0000256" key="2">
    <source>
        <dbReference type="ARBA" id="ARBA00010992"/>
    </source>
</evidence>
<keyword evidence="13" id="KW-1185">Reference proteome</keyword>
<feature type="transmembrane region" description="Helical" evidence="10">
    <location>
        <begin position="256"/>
        <end position="278"/>
    </location>
</feature>
<gene>
    <name evidence="12" type="ORF">EXIGLDRAFT_763607</name>
</gene>
<reference evidence="12 13" key="1">
    <citation type="journal article" date="2016" name="Mol. Biol. Evol.">
        <title>Comparative Genomics of Early-Diverging Mushroom-Forming Fungi Provides Insights into the Origins of Lignocellulose Decay Capabilities.</title>
        <authorList>
            <person name="Nagy L.G."/>
            <person name="Riley R."/>
            <person name="Tritt A."/>
            <person name="Adam C."/>
            <person name="Daum C."/>
            <person name="Floudas D."/>
            <person name="Sun H."/>
            <person name="Yadav J.S."/>
            <person name="Pangilinan J."/>
            <person name="Larsson K.H."/>
            <person name="Matsuura K."/>
            <person name="Barry K."/>
            <person name="Labutti K."/>
            <person name="Kuo R."/>
            <person name="Ohm R.A."/>
            <person name="Bhattacharya S.S."/>
            <person name="Shirouzu T."/>
            <person name="Yoshinaga Y."/>
            <person name="Martin F.M."/>
            <person name="Grigoriev I.V."/>
            <person name="Hibbett D.S."/>
        </authorList>
    </citation>
    <scope>NUCLEOTIDE SEQUENCE [LARGE SCALE GENOMIC DNA]</scope>
    <source>
        <strain evidence="12 13">HHB12029</strain>
    </source>
</reference>
<keyword evidence="5 10" id="KW-1133">Transmembrane helix</keyword>
<dbReference type="Proteomes" id="UP000077266">
    <property type="component" value="Unassembled WGS sequence"/>
</dbReference>
<feature type="region of interest" description="Disordered" evidence="9">
    <location>
        <begin position="576"/>
        <end position="603"/>
    </location>
</feature>
<keyword evidence="4 10" id="KW-0812">Transmembrane</keyword>
<dbReference type="SUPFAM" id="SSF103473">
    <property type="entry name" value="MFS general substrate transporter"/>
    <property type="match status" value="1"/>
</dbReference>
<comment type="subcellular location">
    <subcellularLocation>
        <location evidence="1">Membrane</location>
        <topology evidence="1">Multi-pass membrane protein</topology>
    </subcellularLocation>
</comment>
<proteinExistence type="inferred from homology"/>
<feature type="domain" description="Major facilitator superfamily (MFS) profile" evidence="11">
    <location>
        <begin position="13"/>
        <end position="542"/>
    </location>
</feature>
<feature type="transmembrane region" description="Helical" evidence="10">
    <location>
        <begin position="189"/>
        <end position="212"/>
    </location>
</feature>
<feature type="transmembrane region" description="Helical" evidence="10">
    <location>
        <begin position="519"/>
        <end position="539"/>
    </location>
</feature>
<evidence type="ECO:0000256" key="5">
    <source>
        <dbReference type="ARBA" id="ARBA00022989"/>
    </source>
</evidence>
<evidence type="ECO:0000256" key="8">
    <source>
        <dbReference type="RuleBase" id="RU003346"/>
    </source>
</evidence>
<feature type="transmembrane region" description="Helical" evidence="10">
    <location>
        <begin position="114"/>
        <end position="131"/>
    </location>
</feature>
<feature type="transmembrane region" description="Helical" evidence="10">
    <location>
        <begin position="414"/>
        <end position="434"/>
    </location>
</feature>
<accession>A0A166B6J8</accession>
<feature type="transmembrane region" description="Helical" evidence="10">
    <location>
        <begin position="347"/>
        <end position="365"/>
    </location>
</feature>
<evidence type="ECO:0000256" key="4">
    <source>
        <dbReference type="ARBA" id="ARBA00022692"/>
    </source>
</evidence>
<dbReference type="FunFam" id="1.20.1250.20:FF:000134">
    <property type="entry name" value="MFS sugar transporter protein"/>
    <property type="match status" value="1"/>
</dbReference>
<dbReference type="Pfam" id="PF00083">
    <property type="entry name" value="Sugar_tr"/>
    <property type="match status" value="2"/>
</dbReference>
<dbReference type="GO" id="GO:0016020">
    <property type="term" value="C:membrane"/>
    <property type="evidence" value="ECO:0007669"/>
    <property type="project" value="UniProtKB-SubCell"/>
</dbReference>
<dbReference type="OrthoDB" id="508119at2759"/>
<dbReference type="GO" id="GO:0005351">
    <property type="term" value="F:carbohydrate:proton symporter activity"/>
    <property type="evidence" value="ECO:0007669"/>
    <property type="project" value="TreeGrafter"/>
</dbReference>
<feature type="compositionally biased region" description="Basic and acidic residues" evidence="9">
    <location>
        <begin position="589"/>
        <end position="603"/>
    </location>
</feature>
<keyword evidence="6 10" id="KW-0472">Membrane</keyword>
<feature type="transmembrane region" description="Helical" evidence="10">
    <location>
        <begin position="83"/>
        <end position="102"/>
    </location>
</feature>
<evidence type="ECO:0000256" key="9">
    <source>
        <dbReference type="SAM" id="MobiDB-lite"/>
    </source>
</evidence>
<dbReference type="InterPro" id="IPR005829">
    <property type="entry name" value="Sugar_transporter_CS"/>
</dbReference>
<dbReference type="InterPro" id="IPR005828">
    <property type="entry name" value="MFS_sugar_transport-like"/>
</dbReference>